<evidence type="ECO:0000256" key="1">
    <source>
        <dbReference type="SAM" id="Phobius"/>
    </source>
</evidence>
<dbReference type="Pfam" id="PF07314">
    <property type="entry name" value="Lit"/>
    <property type="match status" value="1"/>
</dbReference>
<sequence length="215" mass="25432">MKRLLIILIITLSIYSLLASVEINAFDSNYYLQSYKKYNVPKTSGKTSQELLNVTLDLHSYLKGKSNEDVLESNFNQEEILHLKDVKILFKYGFILKYISLSLAIISLSILLINKMDRIIGKYIYYGFFVNWSFLLILLLLVFLDFDKYFTYFHLIFFRNDLWLLNPKTDLLIQMLPEEFFIGMAKKIALSFFKYLAIIQSIGYLLMKKGRERFE</sequence>
<evidence type="ECO:0000313" key="2">
    <source>
        <dbReference type="EMBL" id="MBU5438206.1"/>
    </source>
</evidence>
<dbReference type="EMBL" id="JAHLPM010000007">
    <property type="protein sequence ID" value="MBU5438206.1"/>
    <property type="molecule type" value="Genomic_DNA"/>
</dbReference>
<evidence type="ECO:0000313" key="3">
    <source>
        <dbReference type="Proteomes" id="UP000749471"/>
    </source>
</evidence>
<reference evidence="2 3" key="1">
    <citation type="submission" date="2021-06" db="EMBL/GenBank/DDBJ databases">
        <authorList>
            <person name="Sun Q."/>
            <person name="Li D."/>
        </authorList>
    </citation>
    <scope>NUCLEOTIDE SEQUENCE [LARGE SCALE GENOMIC DNA]</scope>
    <source>
        <strain evidence="2 3">MSJ-40</strain>
    </source>
</reference>
<feature type="transmembrane region" description="Helical" evidence="1">
    <location>
        <begin position="125"/>
        <end position="144"/>
    </location>
</feature>
<comment type="caution">
    <text evidence="2">The sequence shown here is derived from an EMBL/GenBank/DDBJ whole genome shotgun (WGS) entry which is preliminary data.</text>
</comment>
<keyword evidence="3" id="KW-1185">Reference proteome</keyword>
<dbReference type="RefSeq" id="WP_216519123.1">
    <property type="nucleotide sequence ID" value="NZ_JAHLPM010000007.1"/>
</dbReference>
<proteinExistence type="predicted"/>
<dbReference type="InterPro" id="IPR010178">
    <property type="entry name" value="Lit"/>
</dbReference>
<name>A0ABS6E5U3_9FIRM</name>
<keyword evidence="1" id="KW-0812">Transmembrane</keyword>
<accession>A0ABS6E5U3</accession>
<dbReference type="Proteomes" id="UP000749471">
    <property type="component" value="Unassembled WGS sequence"/>
</dbReference>
<organism evidence="2 3">
    <name type="scientific">Tissierella simiarum</name>
    <dbReference type="NCBI Taxonomy" id="2841534"/>
    <lineage>
        <taxon>Bacteria</taxon>
        <taxon>Bacillati</taxon>
        <taxon>Bacillota</taxon>
        <taxon>Tissierellia</taxon>
        <taxon>Tissierellales</taxon>
        <taxon>Tissierellaceae</taxon>
        <taxon>Tissierella</taxon>
    </lineage>
</organism>
<keyword evidence="1" id="KW-1133">Transmembrane helix</keyword>
<feature type="transmembrane region" description="Helical" evidence="1">
    <location>
        <begin position="92"/>
        <end position="113"/>
    </location>
</feature>
<feature type="transmembrane region" description="Helical" evidence="1">
    <location>
        <begin position="188"/>
        <end position="207"/>
    </location>
</feature>
<protein>
    <submittedName>
        <fullName evidence="2">TIGR01906 family membrane protein</fullName>
    </submittedName>
</protein>
<gene>
    <name evidence="2" type="ORF">KQI42_09310</name>
</gene>
<dbReference type="NCBIfam" id="TIGR01906">
    <property type="entry name" value="integ_TIGR01906"/>
    <property type="match status" value="1"/>
</dbReference>
<keyword evidence="1" id="KW-0472">Membrane</keyword>